<dbReference type="Gene3D" id="3.40.50.300">
    <property type="entry name" value="P-loop containing nucleotide triphosphate hydrolases"/>
    <property type="match status" value="1"/>
</dbReference>
<dbReference type="EMBL" id="AP028916">
    <property type="protein sequence ID" value="BES97865.1"/>
    <property type="molecule type" value="Genomic_DNA"/>
</dbReference>
<gene>
    <name evidence="5" type="ORF">NTJ_10679</name>
</gene>
<dbReference type="Proteomes" id="UP001307889">
    <property type="component" value="Chromosome 8"/>
</dbReference>
<dbReference type="InterPro" id="IPR000863">
    <property type="entry name" value="Sulfotransferase_dom"/>
</dbReference>
<evidence type="ECO:0000313" key="6">
    <source>
        <dbReference type="Proteomes" id="UP001307889"/>
    </source>
</evidence>
<dbReference type="PANTHER" id="PTHR11783">
    <property type="entry name" value="SULFOTRANSFERASE SULT"/>
    <property type="match status" value="1"/>
</dbReference>
<dbReference type="SUPFAM" id="SSF52540">
    <property type="entry name" value="P-loop containing nucleoside triphosphate hydrolases"/>
    <property type="match status" value="1"/>
</dbReference>
<feature type="region of interest" description="Disordered" evidence="3">
    <location>
        <begin position="1"/>
        <end position="24"/>
    </location>
</feature>
<keyword evidence="2" id="KW-0808">Transferase</keyword>
<evidence type="ECO:0000256" key="3">
    <source>
        <dbReference type="SAM" id="MobiDB-lite"/>
    </source>
</evidence>
<proteinExistence type="inferred from homology"/>
<dbReference type="InterPro" id="IPR027417">
    <property type="entry name" value="P-loop_NTPase"/>
</dbReference>
<evidence type="ECO:0000259" key="4">
    <source>
        <dbReference type="Pfam" id="PF00685"/>
    </source>
</evidence>
<keyword evidence="6" id="KW-1185">Reference proteome</keyword>
<organism evidence="5 6">
    <name type="scientific">Nesidiocoris tenuis</name>
    <dbReference type="NCBI Taxonomy" id="355587"/>
    <lineage>
        <taxon>Eukaryota</taxon>
        <taxon>Metazoa</taxon>
        <taxon>Ecdysozoa</taxon>
        <taxon>Arthropoda</taxon>
        <taxon>Hexapoda</taxon>
        <taxon>Insecta</taxon>
        <taxon>Pterygota</taxon>
        <taxon>Neoptera</taxon>
        <taxon>Paraneoptera</taxon>
        <taxon>Hemiptera</taxon>
        <taxon>Heteroptera</taxon>
        <taxon>Panheteroptera</taxon>
        <taxon>Cimicomorpha</taxon>
        <taxon>Miridae</taxon>
        <taxon>Dicyphina</taxon>
        <taxon>Nesidiocoris</taxon>
    </lineage>
</organism>
<dbReference type="Pfam" id="PF00685">
    <property type="entry name" value="Sulfotransfer_1"/>
    <property type="match status" value="1"/>
</dbReference>
<reference evidence="5 6" key="1">
    <citation type="submission" date="2023-09" db="EMBL/GenBank/DDBJ databases">
        <title>Nesidiocoris tenuis whole genome shotgun sequence.</title>
        <authorList>
            <person name="Shibata T."/>
            <person name="Shimoda M."/>
            <person name="Kobayashi T."/>
            <person name="Uehara T."/>
        </authorList>
    </citation>
    <scope>NUCLEOTIDE SEQUENCE [LARGE SCALE GENOMIC DNA]</scope>
    <source>
        <strain evidence="5 6">Japan</strain>
    </source>
</reference>
<sequence length="359" mass="41961">MGSLNSALERKSEIPDKNTGLEGQLPEIIPVDEETNEQLLKDHAGERTGWYLVGPEKYCFPSRYALEAPSFLNTKTRPDDVWICTFPRSGTTLMQELIWMVVNDCDYEGGKRGLWERSPFFEVCLFFHPETQEKFIRENAGNPGNQDYIRGMATPAYEYLDESESPRIIKTHFPPSLLPFDLETNQSKVIYVARNPKDVVISYYHLLKLWRTSDYVNTFEQFATQFMDGLVPWAPFWSHVQEGWERKDQDNYLFLFYEDIVKDMKGTIEKVAEFLNKTMDESDVDILVEHMHISNFKNNPAVNFEDHRDIGILSKTDQSFIRQGNKRGLSSDFTVELKEKMDEWIAEHYKNTDLRFPDL</sequence>
<feature type="domain" description="Sulfotransferase" evidence="4">
    <location>
        <begin position="78"/>
        <end position="352"/>
    </location>
</feature>
<evidence type="ECO:0000256" key="2">
    <source>
        <dbReference type="ARBA" id="ARBA00022679"/>
    </source>
</evidence>
<protein>
    <submittedName>
        <fullName evidence="5">Sulfotransferase domain</fullName>
    </submittedName>
</protein>
<evidence type="ECO:0000313" key="5">
    <source>
        <dbReference type="EMBL" id="BES97865.1"/>
    </source>
</evidence>
<accession>A0ABN7B0B5</accession>
<name>A0ABN7B0B5_9HEMI</name>
<evidence type="ECO:0000256" key="1">
    <source>
        <dbReference type="ARBA" id="ARBA00005771"/>
    </source>
</evidence>
<comment type="similarity">
    <text evidence="1">Belongs to the sulfotransferase 1 family.</text>
</comment>